<dbReference type="EMBL" id="JBHUKR010000013">
    <property type="protein sequence ID" value="MFD2419681.1"/>
    <property type="molecule type" value="Genomic_DNA"/>
</dbReference>
<evidence type="ECO:0000313" key="4">
    <source>
        <dbReference type="Proteomes" id="UP001597417"/>
    </source>
</evidence>
<feature type="signal peptide" evidence="1">
    <location>
        <begin position="1"/>
        <end position="19"/>
    </location>
</feature>
<dbReference type="InterPro" id="IPR015168">
    <property type="entry name" value="SsuA/THI5"/>
</dbReference>
<protein>
    <submittedName>
        <fullName evidence="3">ABC transporter substrate-binding protein</fullName>
    </submittedName>
</protein>
<evidence type="ECO:0000256" key="1">
    <source>
        <dbReference type="SAM" id="SignalP"/>
    </source>
</evidence>
<dbReference type="PROSITE" id="PS51257">
    <property type="entry name" value="PROKAR_LIPOPROTEIN"/>
    <property type="match status" value="1"/>
</dbReference>
<feature type="domain" description="SsuA/THI5-like" evidence="2">
    <location>
        <begin position="71"/>
        <end position="270"/>
    </location>
</feature>
<dbReference type="SUPFAM" id="SSF53850">
    <property type="entry name" value="Periplasmic binding protein-like II"/>
    <property type="match status" value="1"/>
</dbReference>
<dbReference type="Gene3D" id="3.40.190.10">
    <property type="entry name" value="Periplasmic binding protein-like II"/>
    <property type="match status" value="2"/>
</dbReference>
<gene>
    <name evidence="3" type="ORF">ACFSXZ_25460</name>
</gene>
<dbReference type="PANTHER" id="PTHR30024">
    <property type="entry name" value="ALIPHATIC SULFONATES-BINDING PROTEIN-RELATED"/>
    <property type="match status" value="1"/>
</dbReference>
<dbReference type="Proteomes" id="UP001597417">
    <property type="component" value="Unassembled WGS sequence"/>
</dbReference>
<dbReference type="RefSeq" id="WP_378267710.1">
    <property type="nucleotide sequence ID" value="NZ_JBHUKR010000013.1"/>
</dbReference>
<reference evidence="4" key="1">
    <citation type="journal article" date="2019" name="Int. J. Syst. Evol. Microbiol.">
        <title>The Global Catalogue of Microorganisms (GCM) 10K type strain sequencing project: providing services to taxonomists for standard genome sequencing and annotation.</title>
        <authorList>
            <consortium name="The Broad Institute Genomics Platform"/>
            <consortium name="The Broad Institute Genome Sequencing Center for Infectious Disease"/>
            <person name="Wu L."/>
            <person name="Ma J."/>
        </authorList>
    </citation>
    <scope>NUCLEOTIDE SEQUENCE [LARGE SCALE GENOMIC DNA]</scope>
    <source>
        <strain evidence="4">CGMCC 4.7645</strain>
    </source>
</reference>
<proteinExistence type="predicted"/>
<feature type="chain" id="PRO_5046440763" evidence="1">
    <location>
        <begin position="20"/>
        <end position="346"/>
    </location>
</feature>
<sequence>MRTKRTAAALLIVTGLALAGCGGGGASASKPKGVQGGNCGPLGQMTSATVATNPGAQDLVVKTVKAQGIDKKYNLDLDVKSFLNPPATAQAITQHAVDFGFGGLTTMVQARAAHSDVMLIGALSTPGSGVFVPKDSPAGNLGDLKGKRVGSFTALNGAVTSLLQVYAQKKYHLDLLHQVDGTIHVAPEATLAGLMDKGELDAIYLSVDGTALAQYEGKYRQIVDLTTDFSTEMGYDALYLGPVTTEKYAGQNCSAVRAYVSSLQDAIKYIESTSTVWTTYAQSLGHPDAASAYQKLYSGSFVTQWTQKQVDDMKHLVTDSIPYLDPSFPKTIPDGLFSLDYPVFTP</sequence>
<evidence type="ECO:0000259" key="2">
    <source>
        <dbReference type="Pfam" id="PF09084"/>
    </source>
</evidence>
<organism evidence="3 4">
    <name type="scientific">Amycolatopsis pigmentata</name>
    <dbReference type="NCBI Taxonomy" id="450801"/>
    <lineage>
        <taxon>Bacteria</taxon>
        <taxon>Bacillati</taxon>
        <taxon>Actinomycetota</taxon>
        <taxon>Actinomycetes</taxon>
        <taxon>Pseudonocardiales</taxon>
        <taxon>Pseudonocardiaceae</taxon>
        <taxon>Amycolatopsis</taxon>
    </lineage>
</organism>
<dbReference type="Pfam" id="PF09084">
    <property type="entry name" value="NMT1"/>
    <property type="match status" value="1"/>
</dbReference>
<keyword evidence="4" id="KW-1185">Reference proteome</keyword>
<comment type="caution">
    <text evidence="3">The sequence shown here is derived from an EMBL/GenBank/DDBJ whole genome shotgun (WGS) entry which is preliminary data.</text>
</comment>
<keyword evidence="1" id="KW-0732">Signal</keyword>
<accession>A0ABW5G0F8</accession>
<evidence type="ECO:0000313" key="3">
    <source>
        <dbReference type="EMBL" id="MFD2419681.1"/>
    </source>
</evidence>
<name>A0ABW5G0F8_9PSEU</name>